<organism evidence="4 9">
    <name type="scientific">Fusicatenibacter saccharivorans</name>
    <dbReference type="NCBI Taxonomy" id="1150298"/>
    <lineage>
        <taxon>Bacteria</taxon>
        <taxon>Bacillati</taxon>
        <taxon>Bacillota</taxon>
        <taxon>Clostridia</taxon>
        <taxon>Lachnospirales</taxon>
        <taxon>Lachnospiraceae</taxon>
        <taxon>Fusicatenibacter</taxon>
    </lineage>
</organism>
<dbReference type="Proteomes" id="UP000095706">
    <property type="component" value="Unassembled WGS sequence"/>
</dbReference>
<dbReference type="EMBL" id="JAKNFS010000004">
    <property type="protein sequence ID" value="MCG4764605.1"/>
    <property type="molecule type" value="Genomic_DNA"/>
</dbReference>
<evidence type="ECO:0000313" key="8">
    <source>
        <dbReference type="Proteomes" id="UP000095709"/>
    </source>
</evidence>
<evidence type="ECO:0000313" key="4">
    <source>
        <dbReference type="EMBL" id="MBN2952429.1"/>
    </source>
</evidence>
<accession>A0A174RAD1</accession>
<evidence type="ECO:0000313" key="7">
    <source>
        <dbReference type="Proteomes" id="UP000095706"/>
    </source>
</evidence>
<dbReference type="Proteomes" id="UP000768180">
    <property type="component" value="Unassembled WGS sequence"/>
</dbReference>
<keyword evidence="10" id="KW-1185">Reference proteome</keyword>
<dbReference type="STRING" id="1150298.ERS852406_02173"/>
<dbReference type="Proteomes" id="UP000095709">
    <property type="component" value="Unassembled WGS sequence"/>
</dbReference>
<proteinExistence type="predicted"/>
<name>A0A174RAD1_9FIRM</name>
<evidence type="ECO:0000313" key="9">
    <source>
        <dbReference type="Proteomes" id="UP000737612"/>
    </source>
</evidence>
<gene>
    <name evidence="2" type="ORF">ERS852406_02173</name>
    <name evidence="3" type="ORF">ERS852498_01401</name>
    <name evidence="6" type="ORF">G5B05_12690</name>
    <name evidence="4" type="ORF">JTJ23_02275</name>
    <name evidence="5" type="ORF">L0N21_03605</name>
</gene>
<evidence type="ECO:0000313" key="6">
    <source>
        <dbReference type="EMBL" id="NSE17246.1"/>
    </source>
</evidence>
<evidence type="ECO:0000313" key="10">
    <source>
        <dbReference type="Proteomes" id="UP000768180"/>
    </source>
</evidence>
<evidence type="ECO:0000313" key="5">
    <source>
        <dbReference type="EMBL" id="MCG4764605.1"/>
    </source>
</evidence>
<keyword evidence="1" id="KW-0472">Membrane</keyword>
<sequence>MGKLIRLGATALSMIGILVMILCVQAAILFVRLCIRRKQKKIELK</sequence>
<protein>
    <submittedName>
        <fullName evidence="4">Uncharacterized protein</fullName>
    </submittedName>
</protein>
<reference evidence="7 8" key="1">
    <citation type="submission" date="2015-09" db="EMBL/GenBank/DDBJ databases">
        <authorList>
            <consortium name="Pathogen Informatics"/>
        </authorList>
    </citation>
    <scope>NUCLEOTIDE SEQUENCE [LARGE SCALE GENOMIC DNA]</scope>
    <source>
        <strain evidence="2 7">2789STDY5608849</strain>
        <strain evidence="3 8">2789STDY5834885</strain>
    </source>
</reference>
<keyword evidence="1" id="KW-0812">Transmembrane</keyword>
<dbReference type="EMBL" id="JAAITQ010000026">
    <property type="protein sequence ID" value="NSE17246.1"/>
    <property type="molecule type" value="Genomic_DNA"/>
</dbReference>
<dbReference type="Proteomes" id="UP000737612">
    <property type="component" value="Unassembled WGS sequence"/>
</dbReference>
<reference evidence="6 10" key="2">
    <citation type="journal article" date="2020" name="Cell Host Microbe">
        <title>Functional and Genomic Variation between Human-Derived Isolates of Lachnospiraceae Reveals Inter- and Intra-Species Diversity.</title>
        <authorList>
            <person name="Sorbara M.T."/>
            <person name="Littmann E.R."/>
            <person name="Fontana E."/>
            <person name="Moody T.U."/>
            <person name="Kohout C.E."/>
            <person name="Gjonbalaj M."/>
            <person name="Eaton V."/>
            <person name="Seok R."/>
            <person name="Leiner I.M."/>
            <person name="Pamer E.G."/>
        </authorList>
    </citation>
    <scope>NUCLEOTIDE SEQUENCE [LARGE SCALE GENOMIC DNA]</scope>
    <source>
        <strain evidence="6 10">MSK.14.54</strain>
    </source>
</reference>
<dbReference type="RefSeq" id="WP_156327580.1">
    <property type="nucleotide sequence ID" value="NZ_CABJFB010000008.1"/>
</dbReference>
<reference evidence="5" key="5">
    <citation type="submission" date="2022-01" db="EMBL/GenBank/DDBJ databases">
        <title>Collection of gut derived symbiotic bacterial strains cultured from healthy donors.</title>
        <authorList>
            <person name="Lin H."/>
            <person name="Kohout C."/>
            <person name="Waligurski E."/>
            <person name="Pamer E.G."/>
        </authorList>
    </citation>
    <scope>NUCLEOTIDE SEQUENCE</scope>
    <source>
        <strain evidence="5">DFI.5.49</strain>
    </source>
</reference>
<dbReference type="EMBL" id="JAFHBD010000006">
    <property type="protein sequence ID" value="MBN2952429.1"/>
    <property type="molecule type" value="Genomic_DNA"/>
</dbReference>
<evidence type="ECO:0000313" key="3">
    <source>
        <dbReference type="EMBL" id="CUP16915.1"/>
    </source>
</evidence>
<evidence type="ECO:0000313" key="2">
    <source>
        <dbReference type="EMBL" id="CUO52528.1"/>
    </source>
</evidence>
<reference evidence="6" key="3">
    <citation type="submission" date="2020-02" db="EMBL/GenBank/DDBJ databases">
        <authorList>
            <person name="Littmann E."/>
            <person name="Sorbara M."/>
        </authorList>
    </citation>
    <scope>NUCLEOTIDE SEQUENCE</scope>
    <source>
        <strain evidence="6">MSK.14.54</strain>
    </source>
</reference>
<evidence type="ECO:0000256" key="1">
    <source>
        <dbReference type="SAM" id="Phobius"/>
    </source>
</evidence>
<dbReference type="Proteomes" id="UP001199915">
    <property type="component" value="Unassembled WGS sequence"/>
</dbReference>
<dbReference type="EMBL" id="CZAL01000006">
    <property type="protein sequence ID" value="CUP16915.1"/>
    <property type="molecule type" value="Genomic_DNA"/>
</dbReference>
<keyword evidence="1" id="KW-1133">Transmembrane helix</keyword>
<reference evidence="4" key="4">
    <citation type="submission" date="2021-02" db="EMBL/GenBank/DDBJ databases">
        <title>Metagenome-assembled genomes from human diarrheal sample B26.</title>
        <authorList>
            <person name="Ateba T.P."/>
            <person name="Alayande K.A."/>
            <person name="Mwanza M."/>
        </authorList>
    </citation>
    <scope>NUCLEOTIDE SEQUENCE</scope>
    <source>
        <strain evidence="4">06WH</strain>
    </source>
</reference>
<dbReference type="AlphaFoldDB" id="A0A174RAD1"/>
<feature type="transmembrane region" description="Helical" evidence="1">
    <location>
        <begin position="12"/>
        <end position="35"/>
    </location>
</feature>
<dbReference type="EMBL" id="CYYV01000010">
    <property type="protein sequence ID" value="CUO52528.1"/>
    <property type="molecule type" value="Genomic_DNA"/>
</dbReference>
<dbReference type="GeneID" id="79855766"/>